<dbReference type="Proteomes" id="UP000238348">
    <property type="component" value="Chromosome"/>
</dbReference>
<dbReference type="EMBL" id="CP012673">
    <property type="protein sequence ID" value="AUX43034.1"/>
    <property type="molecule type" value="Genomic_DNA"/>
</dbReference>
<evidence type="ECO:0000313" key="9">
    <source>
        <dbReference type="EMBL" id="AUX43034.1"/>
    </source>
</evidence>
<dbReference type="AlphaFoldDB" id="A0A2L0EUQ9"/>
<dbReference type="OrthoDB" id="9791276at2"/>
<dbReference type="EC" id="3.5.1.19" evidence="6"/>
<evidence type="ECO:0000256" key="4">
    <source>
        <dbReference type="ARBA" id="ARBA00022801"/>
    </source>
</evidence>
<accession>A0A2L0EUQ9</accession>
<comment type="pathway">
    <text evidence="5">Cofactor biosynthesis; nicotinate biosynthesis; nicotinate from nicotinamide: step 1/1.</text>
</comment>
<dbReference type="SUPFAM" id="SSF52499">
    <property type="entry name" value="Isochorismatase-like hydrolases"/>
    <property type="match status" value="1"/>
</dbReference>
<name>A0A2L0EUQ9_SORCE</name>
<evidence type="ECO:0000313" key="10">
    <source>
        <dbReference type="Proteomes" id="UP000238348"/>
    </source>
</evidence>
<keyword evidence="2" id="KW-0662">Pyridine nucleotide biosynthesis</keyword>
<dbReference type="InterPro" id="IPR000868">
    <property type="entry name" value="Isochorismatase-like_dom"/>
</dbReference>
<protein>
    <recommendedName>
        <fullName evidence="6">nicotinamidase</fullName>
        <ecNumber evidence="6">3.5.1.19</ecNumber>
    </recommendedName>
    <alternativeName>
        <fullName evidence="7">Nicotinamide deamidase</fullName>
    </alternativeName>
</protein>
<evidence type="ECO:0000259" key="8">
    <source>
        <dbReference type="Pfam" id="PF00857"/>
    </source>
</evidence>
<keyword evidence="3" id="KW-0479">Metal-binding</keyword>
<organism evidence="9 10">
    <name type="scientific">Sorangium cellulosum</name>
    <name type="common">Polyangium cellulosum</name>
    <dbReference type="NCBI Taxonomy" id="56"/>
    <lineage>
        <taxon>Bacteria</taxon>
        <taxon>Pseudomonadati</taxon>
        <taxon>Myxococcota</taxon>
        <taxon>Polyangia</taxon>
        <taxon>Polyangiales</taxon>
        <taxon>Polyangiaceae</taxon>
        <taxon>Sorangium</taxon>
    </lineage>
</organism>
<comment type="similarity">
    <text evidence="1">Belongs to the isochorismatase family.</text>
</comment>
<gene>
    <name evidence="9" type="primary">entB</name>
    <name evidence="9" type="ORF">SOCE26_044740</name>
</gene>
<evidence type="ECO:0000256" key="5">
    <source>
        <dbReference type="ARBA" id="ARBA00037900"/>
    </source>
</evidence>
<dbReference type="RefSeq" id="WP_104981769.1">
    <property type="nucleotide sequence ID" value="NZ_CP012673.1"/>
</dbReference>
<evidence type="ECO:0000256" key="1">
    <source>
        <dbReference type="ARBA" id="ARBA00006336"/>
    </source>
</evidence>
<dbReference type="Gene3D" id="3.40.50.850">
    <property type="entry name" value="Isochorismatase-like"/>
    <property type="match status" value="1"/>
</dbReference>
<dbReference type="PANTHER" id="PTHR11080">
    <property type="entry name" value="PYRAZINAMIDASE/NICOTINAMIDASE"/>
    <property type="match status" value="1"/>
</dbReference>
<keyword evidence="4 9" id="KW-0378">Hydrolase</keyword>
<dbReference type="GO" id="GO:0046872">
    <property type="term" value="F:metal ion binding"/>
    <property type="evidence" value="ECO:0007669"/>
    <property type="project" value="UniProtKB-KW"/>
</dbReference>
<evidence type="ECO:0000256" key="7">
    <source>
        <dbReference type="ARBA" id="ARBA00043224"/>
    </source>
</evidence>
<dbReference type="PANTHER" id="PTHR11080:SF2">
    <property type="entry name" value="LD05707P"/>
    <property type="match status" value="1"/>
</dbReference>
<evidence type="ECO:0000256" key="2">
    <source>
        <dbReference type="ARBA" id="ARBA00022642"/>
    </source>
</evidence>
<feature type="domain" description="Isochorismatase-like" evidence="8">
    <location>
        <begin position="17"/>
        <end position="222"/>
    </location>
</feature>
<dbReference type="InterPro" id="IPR052347">
    <property type="entry name" value="Isochorismatase_Nicotinamidase"/>
</dbReference>
<dbReference type="GO" id="GO:0008936">
    <property type="term" value="F:nicotinamidase activity"/>
    <property type="evidence" value="ECO:0007669"/>
    <property type="project" value="UniProtKB-EC"/>
</dbReference>
<dbReference type="Pfam" id="PF00857">
    <property type="entry name" value="Isochorismatase"/>
    <property type="match status" value="1"/>
</dbReference>
<dbReference type="GO" id="GO:0019363">
    <property type="term" value="P:pyridine nucleotide biosynthetic process"/>
    <property type="evidence" value="ECO:0007669"/>
    <property type="project" value="UniProtKB-KW"/>
</dbReference>
<evidence type="ECO:0000256" key="6">
    <source>
        <dbReference type="ARBA" id="ARBA00039017"/>
    </source>
</evidence>
<proteinExistence type="inferred from homology"/>
<reference evidence="9 10" key="1">
    <citation type="submission" date="2015-09" db="EMBL/GenBank/DDBJ databases">
        <title>Sorangium comparison.</title>
        <authorList>
            <person name="Zaburannyi N."/>
            <person name="Bunk B."/>
            <person name="Overmann J."/>
            <person name="Mueller R."/>
        </authorList>
    </citation>
    <scope>NUCLEOTIDE SEQUENCE [LARGE SCALE GENOMIC DNA]</scope>
    <source>
        <strain evidence="9 10">So ce26</strain>
    </source>
</reference>
<dbReference type="InterPro" id="IPR036380">
    <property type="entry name" value="Isochorismatase-like_sf"/>
</dbReference>
<sequence length="227" mass="24030">MVSGNQNPRSSPPRVFVDVDVQRDFCDEAGALHVKGSPNDVFRRLTEHAVAHGIPIVGSVDSHAWDAWEFASNDTPAPEGKKPGFPDHCVKGTPGWMKVEGTLPPRFRFLPNVPAAPIDAAVRELATGKIHAVYFEKEVYSLFANPLAEGFLKDLTTALGAAPEFVVYGVATDYCVRAAALGLAQRGYRTTVLTDAVAGITEAGVAAALAEMRAAGVTLTTTSALLG</sequence>
<evidence type="ECO:0000256" key="3">
    <source>
        <dbReference type="ARBA" id="ARBA00022723"/>
    </source>
</evidence>